<feature type="domain" description="DUF1648" evidence="2">
    <location>
        <begin position="9"/>
        <end position="44"/>
    </location>
</feature>
<feature type="transmembrane region" description="Helical" evidence="1">
    <location>
        <begin position="100"/>
        <end position="120"/>
    </location>
</feature>
<dbReference type="Proteomes" id="UP000000925">
    <property type="component" value="Chromosome"/>
</dbReference>
<keyword evidence="1" id="KW-1133">Transmembrane helix</keyword>
<sequence>MRVLFIVGLVANLLLAASTWLFVPETVAVHFDSAGSPNAWVSPRLNAGLMAGVNLLLFVALCLGLAVTKRSPARWLNVPNRNFWLQLQNRDQMNRMISGLLYQYGFATYLFLFVIQLLVFKANRAEVPQLNLLFFWGATCAFLAYTGFWCYLLLRRFALPETSAHVSE</sequence>
<evidence type="ECO:0000313" key="3">
    <source>
        <dbReference type="EMBL" id="ADE55506.1"/>
    </source>
</evidence>
<keyword evidence="1" id="KW-0472">Membrane</keyword>
<dbReference type="InterPro" id="IPR012867">
    <property type="entry name" value="DUF1648"/>
</dbReference>
<gene>
    <name evidence="3" type="ordered locus">Caka_2490</name>
</gene>
<reference evidence="3 4" key="1">
    <citation type="journal article" date="2010" name="Stand. Genomic Sci.">
        <title>Complete genome sequence of Coraliomargarita akajimensis type strain (04OKA010-24).</title>
        <authorList>
            <person name="Mavromatis K."/>
            <person name="Abt B."/>
            <person name="Brambilla E."/>
            <person name="Lapidus A."/>
            <person name="Copeland A."/>
            <person name="Deshpande S."/>
            <person name="Nolan M."/>
            <person name="Lucas S."/>
            <person name="Tice H."/>
            <person name="Cheng J.F."/>
            <person name="Han C."/>
            <person name="Detter J.C."/>
            <person name="Woyke T."/>
            <person name="Goodwin L."/>
            <person name="Pitluck S."/>
            <person name="Held B."/>
            <person name="Brettin T."/>
            <person name="Tapia R."/>
            <person name="Ivanova N."/>
            <person name="Mikhailova N."/>
            <person name="Pati A."/>
            <person name="Liolios K."/>
            <person name="Chen A."/>
            <person name="Palaniappan K."/>
            <person name="Land M."/>
            <person name="Hauser L."/>
            <person name="Chang Y.J."/>
            <person name="Jeffries C.D."/>
            <person name="Rohde M."/>
            <person name="Goker M."/>
            <person name="Bristow J."/>
            <person name="Eisen J.A."/>
            <person name="Markowitz V."/>
            <person name="Hugenholtz P."/>
            <person name="Klenk H.P."/>
            <person name="Kyrpides N.C."/>
        </authorList>
    </citation>
    <scope>NUCLEOTIDE SEQUENCE [LARGE SCALE GENOMIC DNA]</scope>
    <source>
        <strain evidence="4">DSM 45221 / IAM 15411 / JCM 23193 / KCTC 12865</strain>
    </source>
</reference>
<dbReference type="RefSeq" id="WP_013044228.1">
    <property type="nucleotide sequence ID" value="NC_014008.1"/>
</dbReference>
<proteinExistence type="predicted"/>
<dbReference type="KEGG" id="caa:Caka_2490"/>
<dbReference type="HOGENOM" id="CLU_131964_0_0_0"/>
<feature type="transmembrane region" description="Helical" evidence="1">
    <location>
        <begin position="132"/>
        <end position="154"/>
    </location>
</feature>
<keyword evidence="1" id="KW-0812">Transmembrane</keyword>
<dbReference type="AlphaFoldDB" id="D5ENN0"/>
<organism evidence="3 4">
    <name type="scientific">Coraliomargarita akajimensis (strain DSM 45221 / IAM 15411 / JCM 23193 / KCTC 12865 / 04OKA010-24)</name>
    <dbReference type="NCBI Taxonomy" id="583355"/>
    <lineage>
        <taxon>Bacteria</taxon>
        <taxon>Pseudomonadati</taxon>
        <taxon>Verrucomicrobiota</taxon>
        <taxon>Opitutia</taxon>
        <taxon>Puniceicoccales</taxon>
        <taxon>Coraliomargaritaceae</taxon>
        <taxon>Coraliomargarita</taxon>
    </lineage>
</organism>
<protein>
    <recommendedName>
        <fullName evidence="2">DUF1648 domain-containing protein</fullName>
    </recommendedName>
</protein>
<evidence type="ECO:0000313" key="4">
    <source>
        <dbReference type="Proteomes" id="UP000000925"/>
    </source>
</evidence>
<evidence type="ECO:0000259" key="2">
    <source>
        <dbReference type="Pfam" id="PF07853"/>
    </source>
</evidence>
<keyword evidence="4" id="KW-1185">Reference proteome</keyword>
<dbReference type="EMBL" id="CP001998">
    <property type="protein sequence ID" value="ADE55506.1"/>
    <property type="molecule type" value="Genomic_DNA"/>
</dbReference>
<dbReference type="OrthoDB" id="197163at2"/>
<evidence type="ECO:0000256" key="1">
    <source>
        <dbReference type="SAM" id="Phobius"/>
    </source>
</evidence>
<accession>D5ENN0</accession>
<dbReference type="STRING" id="583355.Caka_2490"/>
<dbReference type="Pfam" id="PF07853">
    <property type="entry name" value="DUF1648"/>
    <property type="match status" value="1"/>
</dbReference>
<name>D5ENN0_CORAD</name>
<feature type="transmembrane region" description="Helical" evidence="1">
    <location>
        <begin position="47"/>
        <end position="67"/>
    </location>
</feature>